<gene>
    <name evidence="1" type="ORF">PAHAL_8G111500</name>
</gene>
<evidence type="ECO:0000313" key="1">
    <source>
        <dbReference type="EMBL" id="PVH33972.1"/>
    </source>
</evidence>
<dbReference type="Gramene" id="PVH33972">
    <property type="protein sequence ID" value="PVH33972"/>
    <property type="gene ID" value="PAHAL_8G111500"/>
</dbReference>
<reference evidence="1" key="1">
    <citation type="submission" date="2018-04" db="EMBL/GenBank/DDBJ databases">
        <title>WGS assembly of Panicum hallii.</title>
        <authorList>
            <person name="Lovell J."/>
            <person name="Jenkins J."/>
            <person name="Lowry D."/>
            <person name="Mamidi S."/>
            <person name="Sreedasyam A."/>
            <person name="Weng X."/>
            <person name="Barry K."/>
            <person name="Bonette J."/>
            <person name="Campitelli B."/>
            <person name="Daum C."/>
            <person name="Gordon S."/>
            <person name="Gould B."/>
            <person name="Lipzen A."/>
            <person name="Macqueen A."/>
            <person name="Palacio-Mejia J."/>
            <person name="Plott C."/>
            <person name="Shakirov E."/>
            <person name="Shu S."/>
            <person name="Yoshinaga Y."/>
            <person name="Zane M."/>
            <person name="Rokhsar D."/>
            <person name="Grimwood J."/>
            <person name="Schmutz J."/>
            <person name="Juenger T."/>
        </authorList>
    </citation>
    <scope>NUCLEOTIDE SEQUENCE [LARGE SCALE GENOMIC DNA]</scope>
    <source>
        <strain evidence="1">FIL2</strain>
    </source>
</reference>
<organism evidence="1">
    <name type="scientific">Panicum hallii</name>
    <dbReference type="NCBI Taxonomy" id="206008"/>
    <lineage>
        <taxon>Eukaryota</taxon>
        <taxon>Viridiplantae</taxon>
        <taxon>Streptophyta</taxon>
        <taxon>Embryophyta</taxon>
        <taxon>Tracheophyta</taxon>
        <taxon>Spermatophyta</taxon>
        <taxon>Magnoliopsida</taxon>
        <taxon>Liliopsida</taxon>
        <taxon>Poales</taxon>
        <taxon>Poaceae</taxon>
        <taxon>PACMAD clade</taxon>
        <taxon>Panicoideae</taxon>
        <taxon>Panicodae</taxon>
        <taxon>Paniceae</taxon>
        <taxon>Panicinae</taxon>
        <taxon>Panicum</taxon>
        <taxon>Panicum sect. Panicum</taxon>
    </lineage>
</organism>
<protein>
    <submittedName>
        <fullName evidence="1">Uncharacterized protein</fullName>
    </submittedName>
</protein>
<sequence length="49" mass="5529">MASSTSYHSTHRVVLFYFYHDHVLLIALARSAIIVPDYGCNGRTLLCLC</sequence>
<proteinExistence type="predicted"/>
<dbReference type="Proteomes" id="UP000243499">
    <property type="component" value="Chromosome 8"/>
</dbReference>
<dbReference type="EMBL" id="CM008053">
    <property type="protein sequence ID" value="PVH33972.1"/>
    <property type="molecule type" value="Genomic_DNA"/>
</dbReference>
<name>A0A2T8I8I4_9POAL</name>
<accession>A0A2T8I8I4</accession>
<dbReference type="AlphaFoldDB" id="A0A2T8I8I4"/>